<dbReference type="EMBL" id="KQ435755">
    <property type="protein sequence ID" value="KOX76026.1"/>
    <property type="molecule type" value="Genomic_DNA"/>
</dbReference>
<dbReference type="PANTHER" id="PTHR47326">
    <property type="entry name" value="TRANSPOSABLE ELEMENT TC3 TRANSPOSASE-LIKE PROTEIN"/>
    <property type="match status" value="1"/>
</dbReference>
<dbReference type="Proteomes" id="UP000053105">
    <property type="component" value="Unassembled WGS sequence"/>
</dbReference>
<accession>A0A0M9A414</accession>
<dbReference type="GO" id="GO:0003676">
    <property type="term" value="F:nucleic acid binding"/>
    <property type="evidence" value="ECO:0007669"/>
    <property type="project" value="InterPro"/>
</dbReference>
<dbReference type="InterPro" id="IPR036397">
    <property type="entry name" value="RNaseH_sf"/>
</dbReference>
<organism evidence="1 2">
    <name type="scientific">Melipona quadrifasciata</name>
    <dbReference type="NCBI Taxonomy" id="166423"/>
    <lineage>
        <taxon>Eukaryota</taxon>
        <taxon>Metazoa</taxon>
        <taxon>Ecdysozoa</taxon>
        <taxon>Arthropoda</taxon>
        <taxon>Hexapoda</taxon>
        <taxon>Insecta</taxon>
        <taxon>Pterygota</taxon>
        <taxon>Neoptera</taxon>
        <taxon>Endopterygota</taxon>
        <taxon>Hymenoptera</taxon>
        <taxon>Apocrita</taxon>
        <taxon>Aculeata</taxon>
        <taxon>Apoidea</taxon>
        <taxon>Anthophila</taxon>
        <taxon>Apidae</taxon>
        <taxon>Melipona</taxon>
    </lineage>
</organism>
<evidence type="ECO:0000313" key="1">
    <source>
        <dbReference type="EMBL" id="KOX76026.1"/>
    </source>
</evidence>
<dbReference type="PANTHER" id="PTHR47326:SF1">
    <property type="entry name" value="HTH PSQ-TYPE DOMAIN-CONTAINING PROTEIN"/>
    <property type="match status" value="1"/>
</dbReference>
<keyword evidence="2" id="KW-1185">Reference proteome</keyword>
<dbReference type="STRING" id="166423.A0A0M9A414"/>
<proteinExistence type="predicted"/>
<evidence type="ECO:0000313" key="2">
    <source>
        <dbReference type="Proteomes" id="UP000053105"/>
    </source>
</evidence>
<dbReference type="Gene3D" id="3.30.420.10">
    <property type="entry name" value="Ribonuclease H-like superfamily/Ribonuclease H"/>
    <property type="match status" value="1"/>
</dbReference>
<dbReference type="OrthoDB" id="9986793at2759"/>
<evidence type="ECO:0008006" key="3">
    <source>
        <dbReference type="Google" id="ProtNLM"/>
    </source>
</evidence>
<protein>
    <recommendedName>
        <fullName evidence="3">Histone-lysine N-methyltransferase SETMAR</fullName>
    </recommendedName>
</protein>
<dbReference type="AlphaFoldDB" id="A0A0M9A414"/>
<reference evidence="1 2" key="1">
    <citation type="submission" date="2015-07" db="EMBL/GenBank/DDBJ databases">
        <title>The genome of Melipona quadrifasciata.</title>
        <authorList>
            <person name="Pan H."/>
            <person name="Kapheim K."/>
        </authorList>
    </citation>
    <scope>NUCLEOTIDE SEQUENCE [LARGE SCALE GENOMIC DNA]</scope>
    <source>
        <strain evidence="1">0111107301</strain>
        <tissue evidence="1">Whole body</tissue>
    </source>
</reference>
<gene>
    <name evidence="1" type="ORF">WN51_12513</name>
</gene>
<sequence length="131" mass="15338">MSNTFVRYTIHNVRIWGSENFHVTRKLQRDGPKVNVWRGIMCNRIIDPFFFNETSITANVYFDLLTEYVAPQLHDLPPTIIFQQDDAPPHWGLHVRGFLNETFPDRWIGRGGPIPLLKISRIEQRYGTSLI</sequence>
<name>A0A0M9A414_9HYME</name>